<evidence type="ECO:0000313" key="2">
    <source>
        <dbReference type="EMBL" id="OGL88336.1"/>
    </source>
</evidence>
<name>A0A1F7VCT1_9BACT</name>
<gene>
    <name evidence="2" type="ORF">A3I42_01365</name>
</gene>
<accession>A0A1F7VCT1</accession>
<dbReference type="AlphaFoldDB" id="A0A1F7VCT1"/>
<dbReference type="PANTHER" id="PTHR37304:SF1">
    <property type="entry name" value="MEMBRANE PROTEIN"/>
    <property type="match status" value="1"/>
</dbReference>
<keyword evidence="1" id="KW-1133">Transmembrane helix</keyword>
<comment type="caution">
    <text evidence="2">The sequence shown here is derived from an EMBL/GenBank/DDBJ whole genome shotgun (WGS) entry which is preliminary data.</text>
</comment>
<dbReference type="InterPro" id="IPR007211">
    <property type="entry name" value="DUF378"/>
</dbReference>
<reference evidence="2 3" key="1">
    <citation type="journal article" date="2016" name="Nat. Commun.">
        <title>Thousands of microbial genomes shed light on interconnected biogeochemical processes in an aquifer system.</title>
        <authorList>
            <person name="Anantharaman K."/>
            <person name="Brown C.T."/>
            <person name="Hug L.A."/>
            <person name="Sharon I."/>
            <person name="Castelle C.J."/>
            <person name="Probst A.J."/>
            <person name="Thomas B.C."/>
            <person name="Singh A."/>
            <person name="Wilkins M.J."/>
            <person name="Karaoz U."/>
            <person name="Brodie E.L."/>
            <person name="Williams K.H."/>
            <person name="Hubbard S.S."/>
            <person name="Banfield J.F."/>
        </authorList>
    </citation>
    <scope>NUCLEOTIDE SEQUENCE [LARGE SCALE GENOMIC DNA]</scope>
</reference>
<organism evidence="2 3">
    <name type="scientific">Candidatus Uhrbacteria bacterium RIFCSPLOWO2_02_FULL_49_11</name>
    <dbReference type="NCBI Taxonomy" id="1802409"/>
    <lineage>
        <taxon>Bacteria</taxon>
        <taxon>Candidatus Uhriibacteriota</taxon>
    </lineage>
</organism>
<keyword evidence="1" id="KW-0812">Transmembrane</keyword>
<dbReference type="Proteomes" id="UP000178264">
    <property type="component" value="Unassembled WGS sequence"/>
</dbReference>
<feature type="transmembrane region" description="Helical" evidence="1">
    <location>
        <begin position="7"/>
        <end position="27"/>
    </location>
</feature>
<sequence length="52" mass="5661">MKKLHCVTYILIVVGGLNWLLVALFKWDIGEIFGGQAAAISRIVYLLVGVSA</sequence>
<evidence type="ECO:0000256" key="1">
    <source>
        <dbReference type="SAM" id="Phobius"/>
    </source>
</evidence>
<keyword evidence="1" id="KW-0472">Membrane</keyword>
<dbReference type="EMBL" id="MGER01000037">
    <property type="protein sequence ID" value="OGL88336.1"/>
    <property type="molecule type" value="Genomic_DNA"/>
</dbReference>
<dbReference type="PANTHER" id="PTHR37304">
    <property type="entry name" value="MEMBRANE PROTEIN-RELATED"/>
    <property type="match status" value="1"/>
</dbReference>
<evidence type="ECO:0000313" key="3">
    <source>
        <dbReference type="Proteomes" id="UP000178264"/>
    </source>
</evidence>
<feature type="non-terminal residue" evidence="2">
    <location>
        <position position="52"/>
    </location>
</feature>
<proteinExistence type="predicted"/>
<dbReference type="Pfam" id="PF04070">
    <property type="entry name" value="DUF378"/>
    <property type="match status" value="1"/>
</dbReference>
<protein>
    <submittedName>
        <fullName evidence="2">DUF378 domain-containing protein</fullName>
    </submittedName>
</protein>